<feature type="domain" description="IBR" evidence="7">
    <location>
        <begin position="13"/>
        <end position="75"/>
    </location>
</feature>
<evidence type="ECO:0000256" key="2">
    <source>
        <dbReference type="ARBA" id="ARBA00022723"/>
    </source>
</evidence>
<evidence type="ECO:0000256" key="3">
    <source>
        <dbReference type="ARBA" id="ARBA00022771"/>
    </source>
</evidence>
<comment type="caution">
    <text evidence="8">The sequence shown here is derived from an EMBL/GenBank/DDBJ whole genome shotgun (WGS) entry which is preliminary data.</text>
</comment>
<evidence type="ECO:0000256" key="4">
    <source>
        <dbReference type="ARBA" id="ARBA00022786"/>
    </source>
</evidence>
<dbReference type="CDD" id="cd22582">
    <property type="entry name" value="BRcat_RBR_unk"/>
    <property type="match status" value="1"/>
</dbReference>
<dbReference type="AlphaFoldDB" id="A0A699GTF4"/>
<evidence type="ECO:0000256" key="1">
    <source>
        <dbReference type="ARBA" id="ARBA00001947"/>
    </source>
</evidence>
<keyword evidence="4" id="KW-0833">Ubl conjugation pathway</keyword>
<dbReference type="EMBL" id="BKCJ010040517">
    <property type="protein sequence ID" value="GEV97123.1"/>
    <property type="molecule type" value="Genomic_DNA"/>
</dbReference>
<dbReference type="PANTHER" id="PTHR11685">
    <property type="entry name" value="RBR FAMILY RING FINGER AND IBR DOMAIN-CONTAINING"/>
    <property type="match status" value="1"/>
</dbReference>
<dbReference type="GO" id="GO:0016567">
    <property type="term" value="P:protein ubiquitination"/>
    <property type="evidence" value="ECO:0007669"/>
    <property type="project" value="UniProtKB-UniPathway"/>
</dbReference>
<accession>A0A699GTF4</accession>
<name>A0A699GTF4_TANCI</name>
<comment type="cofactor">
    <cofactor evidence="1">
        <name>Zn(2+)</name>
        <dbReference type="ChEBI" id="CHEBI:29105"/>
    </cofactor>
</comment>
<dbReference type="Gene3D" id="2.20.25.20">
    <property type="match status" value="1"/>
</dbReference>
<proteinExistence type="predicted"/>
<keyword evidence="5" id="KW-0862">Zinc</keyword>
<keyword evidence="3" id="KW-0863">Zinc-finger</keyword>
<evidence type="ECO:0000256" key="5">
    <source>
        <dbReference type="ARBA" id="ARBA00022833"/>
    </source>
</evidence>
<gene>
    <name evidence="8" type="ORF">Tci_169100</name>
</gene>
<organism evidence="8">
    <name type="scientific">Tanacetum cinerariifolium</name>
    <name type="common">Dalmatian daisy</name>
    <name type="synonym">Chrysanthemum cinerariifolium</name>
    <dbReference type="NCBI Taxonomy" id="118510"/>
    <lineage>
        <taxon>Eukaryota</taxon>
        <taxon>Viridiplantae</taxon>
        <taxon>Streptophyta</taxon>
        <taxon>Embryophyta</taxon>
        <taxon>Tracheophyta</taxon>
        <taxon>Spermatophyta</taxon>
        <taxon>Magnoliopsida</taxon>
        <taxon>eudicotyledons</taxon>
        <taxon>Gunneridae</taxon>
        <taxon>Pentapetalae</taxon>
        <taxon>asterids</taxon>
        <taxon>campanulids</taxon>
        <taxon>Asterales</taxon>
        <taxon>Asteraceae</taxon>
        <taxon>Asteroideae</taxon>
        <taxon>Anthemideae</taxon>
        <taxon>Anthemidinae</taxon>
        <taxon>Tanacetum</taxon>
    </lineage>
</organism>
<dbReference type="GO" id="GO:0004842">
    <property type="term" value="F:ubiquitin-protein transferase activity"/>
    <property type="evidence" value="ECO:0007669"/>
    <property type="project" value="InterPro"/>
</dbReference>
<dbReference type="Pfam" id="PF01485">
    <property type="entry name" value="IBR"/>
    <property type="match status" value="1"/>
</dbReference>
<evidence type="ECO:0000259" key="7">
    <source>
        <dbReference type="SMART" id="SM00647"/>
    </source>
</evidence>
<dbReference type="UniPathway" id="UPA00143"/>
<evidence type="ECO:0000256" key="6">
    <source>
        <dbReference type="SAM" id="MobiDB-lite"/>
    </source>
</evidence>
<protein>
    <submittedName>
        <fullName evidence="8">Zinc finger, C6HC-type</fullName>
    </submittedName>
</protein>
<dbReference type="SMART" id="SM00647">
    <property type="entry name" value="IBR"/>
    <property type="match status" value="1"/>
</dbReference>
<keyword evidence="2" id="KW-0479">Metal-binding</keyword>
<feature type="region of interest" description="Disordered" evidence="6">
    <location>
        <begin position="152"/>
        <end position="185"/>
    </location>
</feature>
<feature type="non-terminal residue" evidence="8">
    <location>
        <position position="1"/>
    </location>
</feature>
<dbReference type="InterPro" id="IPR031127">
    <property type="entry name" value="E3_UB_ligase_RBR"/>
</dbReference>
<sequence length="185" mass="20804">CRDRSLVPKEVLDRWDNALCESLIKGSEKFYCPFKDCSALLVDDGGEAVTSSECPHCNRLFCARCKVSWHAGMDCEEYQSLIEKGKIARSDSVDINFVTSVETSGMEVRRESKLDLRKGSSTQSLIRLTLNVVVKGKNNIMESRLDDNCMQIDDEEGGMKGESINEVGESSEDEEDVKQRKLHEL</sequence>
<reference evidence="8" key="1">
    <citation type="journal article" date="2019" name="Sci. Rep.">
        <title>Draft genome of Tanacetum cinerariifolium, the natural source of mosquito coil.</title>
        <authorList>
            <person name="Yamashiro T."/>
            <person name="Shiraishi A."/>
            <person name="Satake H."/>
            <person name="Nakayama K."/>
        </authorList>
    </citation>
    <scope>NUCLEOTIDE SEQUENCE</scope>
</reference>
<dbReference type="GO" id="GO:0008270">
    <property type="term" value="F:zinc ion binding"/>
    <property type="evidence" value="ECO:0007669"/>
    <property type="project" value="UniProtKB-KW"/>
</dbReference>
<dbReference type="InterPro" id="IPR002867">
    <property type="entry name" value="IBR_dom"/>
</dbReference>
<evidence type="ECO:0000313" key="8">
    <source>
        <dbReference type="EMBL" id="GEV97123.1"/>
    </source>
</evidence>
<dbReference type="SUPFAM" id="SSF57850">
    <property type="entry name" value="RING/U-box"/>
    <property type="match status" value="1"/>
</dbReference>